<evidence type="ECO:0000313" key="2">
    <source>
        <dbReference type="EMBL" id="CCE78078.1"/>
    </source>
</evidence>
<dbReference type="EMBL" id="FO082057">
    <property type="protein sequence ID" value="CCE78078.1"/>
    <property type="molecule type" value="Genomic_DNA"/>
</dbReference>
<feature type="region of interest" description="Disordered" evidence="1">
    <location>
        <begin position="89"/>
        <end position="108"/>
    </location>
</feature>
<dbReference type="HOGENOM" id="CLU_2085644_0_0_1"/>
<feature type="compositionally biased region" description="Polar residues" evidence="1">
    <location>
        <begin position="94"/>
        <end position="108"/>
    </location>
</feature>
<dbReference type="Proteomes" id="UP000005222">
    <property type="component" value="Chromosome C"/>
</dbReference>
<keyword evidence="3" id="KW-1185">Reference proteome</keyword>
<reference evidence="2 3" key="1">
    <citation type="journal article" date="2012" name="G3 (Bethesda)">
        <title>Pichia sorbitophila, an interspecies yeast hybrid reveals early steps of genome resolution following polyploidization.</title>
        <authorList>
            <person name="Leh Louis V."/>
            <person name="Despons L."/>
            <person name="Friedrich A."/>
            <person name="Martin T."/>
            <person name="Durrens P."/>
            <person name="Casaregola S."/>
            <person name="Neuveglise C."/>
            <person name="Fairhead C."/>
            <person name="Marck C."/>
            <person name="Cruz J.A."/>
            <person name="Straub M.L."/>
            <person name="Kugler V."/>
            <person name="Sacerdot C."/>
            <person name="Uzunov Z."/>
            <person name="Thierry A."/>
            <person name="Weiss S."/>
            <person name="Bleykasten C."/>
            <person name="De Montigny J."/>
            <person name="Jacques N."/>
            <person name="Jung P."/>
            <person name="Lemaire M."/>
            <person name="Mallet S."/>
            <person name="Morel G."/>
            <person name="Richard G.F."/>
            <person name="Sarkar A."/>
            <person name="Savel G."/>
            <person name="Schacherer J."/>
            <person name="Seret M.L."/>
            <person name="Talla E."/>
            <person name="Samson G."/>
            <person name="Jubin C."/>
            <person name="Poulain J."/>
            <person name="Vacherie B."/>
            <person name="Barbe V."/>
            <person name="Pelletier E."/>
            <person name="Sherman D.J."/>
            <person name="Westhof E."/>
            <person name="Weissenbach J."/>
            <person name="Baret P.V."/>
            <person name="Wincker P."/>
            <person name="Gaillardin C."/>
            <person name="Dujon B."/>
            <person name="Souciet J.L."/>
        </authorList>
    </citation>
    <scope>NUCLEOTIDE SEQUENCE [LARGE SCALE GENOMIC DNA]</scope>
    <source>
        <strain evidence="3">ATCC MYA-4447 / BCRC 22081 / CBS 7064 / NBRC 10061 / NRRL Y-12695</strain>
    </source>
</reference>
<organism evidence="2 3">
    <name type="scientific">Pichia sorbitophila (strain ATCC MYA-4447 / BCRC 22081 / CBS 7064 / NBRC 10061 / NRRL Y-12695)</name>
    <name type="common">Hybrid yeast</name>
    <dbReference type="NCBI Taxonomy" id="559304"/>
    <lineage>
        <taxon>Eukaryota</taxon>
        <taxon>Fungi</taxon>
        <taxon>Dikarya</taxon>
        <taxon>Ascomycota</taxon>
        <taxon>Saccharomycotina</taxon>
        <taxon>Pichiomycetes</taxon>
        <taxon>Debaryomycetaceae</taxon>
        <taxon>Millerozyma</taxon>
    </lineage>
</organism>
<dbReference type="AlphaFoldDB" id="G8YR91"/>
<evidence type="ECO:0000313" key="3">
    <source>
        <dbReference type="Proteomes" id="UP000005222"/>
    </source>
</evidence>
<evidence type="ECO:0000256" key="1">
    <source>
        <dbReference type="SAM" id="MobiDB-lite"/>
    </source>
</evidence>
<proteinExistence type="predicted"/>
<accession>G8YR91</accession>
<protein>
    <submittedName>
        <fullName evidence="2">Piso0_000691 protein</fullName>
    </submittedName>
</protein>
<gene>
    <name evidence="2" type="primary">Piso0_000691</name>
    <name evidence="2" type="ORF">GNLVRS01_PISO0C01938g</name>
</gene>
<sequence length="117" mass="12626">MTGGRTAQSAPHVFWSKVKAPAPLLICCAMVRGPQPSYNIGHDQGHSVTLAWHQRATQRALSVSVEAPRIFSPLRPLFFRIAEQKVGGGRRASFPSSAQEQLVASSRSPLPVVCVPP</sequence>
<name>G8YR91_PICSO</name>
<dbReference type="InParanoid" id="G8YR91"/>